<keyword evidence="2" id="KW-0378">Hydrolase</keyword>
<accession>N1PT05</accession>
<sequence length="337" mass="36639">MTTNGNLEHYRAVIGNAQNFWLYSSTTGFDLTHPPKPTSPPITPSVTIQTTTSPITIDPAKSALVIIDMQNFFLSSALGKVRGPGHDALDRLVEHAIPACRKAGVRIVWVNWGLTEQEVQDMPPAVKRAFGFEAVVKKGEWEDDEVVHESREAAFAVNKHGMPQREGGAIVTNGPAGKKRLYKGIGSDMGTVRDPETEGEIEVGRMLMRGQWNTGLCAPLDKVFAEGARLATGPDVWIHKNRMSGLWGARTELEEFLEEEGLRTLFFAGVNTDQCVNGTYQDAFSKGYDCVLLSDGCGTTSPGCAQQGVEFNAANTCGFLVSCKMLAEGVAKMEQKL</sequence>
<evidence type="ECO:0000259" key="3">
    <source>
        <dbReference type="Pfam" id="PF00857"/>
    </source>
</evidence>
<dbReference type="EMBL" id="KB446538">
    <property type="protein sequence ID" value="EME45500.1"/>
    <property type="molecule type" value="Genomic_DNA"/>
</dbReference>
<dbReference type="AlphaFoldDB" id="N1PT05"/>
<name>N1PT05_DOTSN</name>
<organism evidence="4 5">
    <name type="scientific">Dothistroma septosporum (strain NZE10 / CBS 128990)</name>
    <name type="common">Red band needle blight fungus</name>
    <name type="synonym">Mycosphaerella pini</name>
    <dbReference type="NCBI Taxonomy" id="675120"/>
    <lineage>
        <taxon>Eukaryota</taxon>
        <taxon>Fungi</taxon>
        <taxon>Dikarya</taxon>
        <taxon>Ascomycota</taxon>
        <taxon>Pezizomycotina</taxon>
        <taxon>Dothideomycetes</taxon>
        <taxon>Dothideomycetidae</taxon>
        <taxon>Mycosphaerellales</taxon>
        <taxon>Mycosphaerellaceae</taxon>
        <taxon>Dothistroma</taxon>
    </lineage>
</organism>
<protein>
    <recommendedName>
        <fullName evidence="3">Isochorismatase-like domain-containing protein</fullName>
    </recommendedName>
</protein>
<evidence type="ECO:0000256" key="2">
    <source>
        <dbReference type="ARBA" id="ARBA00022801"/>
    </source>
</evidence>
<dbReference type="PANTHER" id="PTHR43540">
    <property type="entry name" value="PEROXYUREIDOACRYLATE/UREIDOACRYLATE AMIDOHYDROLASE-RELATED"/>
    <property type="match status" value="1"/>
</dbReference>
<dbReference type="OMA" id="MRDTWNA"/>
<feature type="domain" description="Isochorismatase-like" evidence="3">
    <location>
        <begin position="62"/>
        <end position="151"/>
    </location>
</feature>
<dbReference type="eggNOG" id="ENOG502SMMI">
    <property type="taxonomic scope" value="Eukaryota"/>
</dbReference>
<feature type="domain" description="Isochorismatase-like" evidence="3">
    <location>
        <begin position="234"/>
        <end position="309"/>
    </location>
</feature>
<reference evidence="5" key="1">
    <citation type="journal article" date="2012" name="PLoS Genet.">
        <title>The genomes of the fungal plant pathogens Cladosporium fulvum and Dothistroma septosporum reveal adaptation to different hosts and lifestyles but also signatures of common ancestry.</title>
        <authorList>
            <person name="de Wit P.J.G.M."/>
            <person name="van der Burgt A."/>
            <person name="Oekmen B."/>
            <person name="Stergiopoulos I."/>
            <person name="Abd-Elsalam K.A."/>
            <person name="Aerts A.L."/>
            <person name="Bahkali A.H."/>
            <person name="Beenen H.G."/>
            <person name="Chettri P."/>
            <person name="Cox M.P."/>
            <person name="Datema E."/>
            <person name="de Vries R.P."/>
            <person name="Dhillon B."/>
            <person name="Ganley A.R."/>
            <person name="Griffiths S.A."/>
            <person name="Guo Y."/>
            <person name="Hamelin R.C."/>
            <person name="Henrissat B."/>
            <person name="Kabir M.S."/>
            <person name="Jashni M.K."/>
            <person name="Kema G."/>
            <person name="Klaubauf S."/>
            <person name="Lapidus A."/>
            <person name="Levasseur A."/>
            <person name="Lindquist E."/>
            <person name="Mehrabi R."/>
            <person name="Ohm R.A."/>
            <person name="Owen T.J."/>
            <person name="Salamov A."/>
            <person name="Schwelm A."/>
            <person name="Schijlen E."/>
            <person name="Sun H."/>
            <person name="van den Burg H.A."/>
            <person name="van Ham R.C.H.J."/>
            <person name="Zhang S."/>
            <person name="Goodwin S.B."/>
            <person name="Grigoriev I.V."/>
            <person name="Collemare J."/>
            <person name="Bradshaw R.E."/>
        </authorList>
    </citation>
    <scope>NUCLEOTIDE SEQUENCE [LARGE SCALE GENOMIC DNA]</scope>
    <source>
        <strain evidence="5">NZE10 / CBS 128990</strain>
    </source>
</reference>
<dbReference type="STRING" id="675120.N1PT05"/>
<comment type="similarity">
    <text evidence="1">Belongs to the isochorismatase family.</text>
</comment>
<dbReference type="PANTHER" id="PTHR43540:SF9">
    <property type="entry name" value="FAMILY HYDROLASE, PUTATIVE (AFU_ORTHOLOGUE AFUA_2G08700)-RELATED"/>
    <property type="match status" value="1"/>
</dbReference>
<evidence type="ECO:0000313" key="4">
    <source>
        <dbReference type="EMBL" id="EME45500.1"/>
    </source>
</evidence>
<keyword evidence="5" id="KW-1185">Reference proteome</keyword>
<dbReference type="Pfam" id="PF00857">
    <property type="entry name" value="Isochorismatase"/>
    <property type="match status" value="2"/>
</dbReference>
<reference evidence="4 5" key="2">
    <citation type="journal article" date="2012" name="PLoS Pathog.">
        <title>Diverse lifestyles and strategies of plant pathogenesis encoded in the genomes of eighteen Dothideomycetes fungi.</title>
        <authorList>
            <person name="Ohm R.A."/>
            <person name="Feau N."/>
            <person name="Henrissat B."/>
            <person name="Schoch C.L."/>
            <person name="Horwitz B.A."/>
            <person name="Barry K.W."/>
            <person name="Condon B.J."/>
            <person name="Copeland A.C."/>
            <person name="Dhillon B."/>
            <person name="Glaser F."/>
            <person name="Hesse C.N."/>
            <person name="Kosti I."/>
            <person name="LaButti K."/>
            <person name="Lindquist E.A."/>
            <person name="Lucas S."/>
            <person name="Salamov A.A."/>
            <person name="Bradshaw R.E."/>
            <person name="Ciuffetti L."/>
            <person name="Hamelin R.C."/>
            <person name="Kema G.H.J."/>
            <person name="Lawrence C."/>
            <person name="Scott J.A."/>
            <person name="Spatafora J.W."/>
            <person name="Turgeon B.G."/>
            <person name="de Wit P.J.G.M."/>
            <person name="Zhong S."/>
            <person name="Goodwin S.B."/>
            <person name="Grigoriev I.V."/>
        </authorList>
    </citation>
    <scope>NUCLEOTIDE SEQUENCE [LARGE SCALE GENOMIC DNA]</scope>
    <source>
        <strain evidence="5">NZE10 / CBS 128990</strain>
    </source>
</reference>
<proteinExistence type="inferred from homology"/>
<evidence type="ECO:0000313" key="5">
    <source>
        <dbReference type="Proteomes" id="UP000016933"/>
    </source>
</evidence>
<dbReference type="OrthoDB" id="167809at2759"/>
<dbReference type="InterPro" id="IPR036380">
    <property type="entry name" value="Isochorismatase-like_sf"/>
</dbReference>
<dbReference type="GO" id="GO:0016787">
    <property type="term" value="F:hydrolase activity"/>
    <property type="evidence" value="ECO:0007669"/>
    <property type="project" value="UniProtKB-KW"/>
</dbReference>
<evidence type="ECO:0000256" key="1">
    <source>
        <dbReference type="ARBA" id="ARBA00006336"/>
    </source>
</evidence>
<dbReference type="SUPFAM" id="SSF52499">
    <property type="entry name" value="Isochorismatase-like hydrolases"/>
    <property type="match status" value="1"/>
</dbReference>
<dbReference type="InterPro" id="IPR050272">
    <property type="entry name" value="Isochorismatase-like_hydrls"/>
</dbReference>
<dbReference type="Proteomes" id="UP000016933">
    <property type="component" value="Unassembled WGS sequence"/>
</dbReference>
<dbReference type="HOGENOM" id="CLU_068979_0_0_1"/>
<dbReference type="Gene3D" id="3.40.50.850">
    <property type="entry name" value="Isochorismatase-like"/>
    <property type="match status" value="1"/>
</dbReference>
<dbReference type="InterPro" id="IPR000868">
    <property type="entry name" value="Isochorismatase-like_dom"/>
</dbReference>
<gene>
    <name evidence="4" type="ORF">DOTSEDRAFT_71270</name>
</gene>